<feature type="non-terminal residue" evidence="2">
    <location>
        <position position="141"/>
    </location>
</feature>
<dbReference type="Gene3D" id="2.60.120.260">
    <property type="entry name" value="Galactose-binding domain-like"/>
    <property type="match status" value="1"/>
</dbReference>
<gene>
    <name evidence="2" type="ORF">ID854_21525</name>
</gene>
<reference evidence="2" key="2">
    <citation type="journal article" date="2024" name="Toxins">
        <title>Genome Sequence Analysis of Native Xenorhabdus Strains Isolated from Entomopathogenic Nematodes in Argentina.</title>
        <authorList>
            <person name="Palma L."/>
            <person name="Frizzo L."/>
            <person name="Kaiser S."/>
            <person name="Berry C."/>
            <person name="Caballero P."/>
            <person name="Bode H.B."/>
            <person name="Del Valle E.E."/>
        </authorList>
    </citation>
    <scope>NUCLEOTIDE SEQUENCE</scope>
    <source>
        <strain evidence="2">M</strain>
    </source>
</reference>
<protein>
    <submittedName>
        <fullName evidence="2">Uncharacterized protein</fullName>
    </submittedName>
</protein>
<dbReference type="AlphaFoldDB" id="A0AAW3YXJ7"/>
<accession>A0AAW3YXJ7</accession>
<dbReference type="EMBL" id="JACXBF010000553">
    <property type="protein sequence ID" value="MBD2802955.1"/>
    <property type="molecule type" value="Genomic_DNA"/>
</dbReference>
<dbReference type="Proteomes" id="UP001193920">
    <property type="component" value="Unassembled WGS sequence"/>
</dbReference>
<reference evidence="2" key="1">
    <citation type="submission" date="2020-09" db="EMBL/GenBank/DDBJ databases">
        <authorList>
            <person name="Palma L."/>
            <person name="Caballero P."/>
            <person name="Berry C."/>
            <person name="Del Valle E."/>
        </authorList>
    </citation>
    <scope>NUCLEOTIDE SEQUENCE</scope>
    <source>
        <strain evidence="2">M</strain>
    </source>
</reference>
<dbReference type="RefSeq" id="WP_323869838.1">
    <property type="nucleotide sequence ID" value="NZ_JACXBF010000553.1"/>
</dbReference>
<sequence length="141" mass="14761">MKNMQIETFNNTTPIIVPEIGTVGAAIPFPSQIVVNEMSGVIKKVIVTLRNISSTYPDDIGVLLVGPQGQTLILMSDVGKEADITNVTLTLDDAVSPLPAGDPLVSGTFKPANYTDGIGNDNWPSPAPVPPYGDPALGQGF</sequence>
<evidence type="ECO:0000313" key="2">
    <source>
        <dbReference type="EMBL" id="MBD2802955.1"/>
    </source>
</evidence>
<feature type="region of interest" description="Disordered" evidence="1">
    <location>
        <begin position="117"/>
        <end position="141"/>
    </location>
</feature>
<comment type="caution">
    <text evidence="2">The sequence shown here is derived from an EMBL/GenBank/DDBJ whole genome shotgun (WGS) entry which is preliminary data.</text>
</comment>
<organism evidence="2">
    <name type="scientific">Xenorhabdus szentirmaii</name>
    <dbReference type="NCBI Taxonomy" id="290112"/>
    <lineage>
        <taxon>Bacteria</taxon>
        <taxon>Pseudomonadati</taxon>
        <taxon>Pseudomonadota</taxon>
        <taxon>Gammaproteobacteria</taxon>
        <taxon>Enterobacterales</taxon>
        <taxon>Morganellaceae</taxon>
        <taxon>Xenorhabdus</taxon>
    </lineage>
</organism>
<name>A0AAW3YXJ7_9GAMM</name>
<proteinExistence type="predicted"/>
<evidence type="ECO:0000256" key="1">
    <source>
        <dbReference type="SAM" id="MobiDB-lite"/>
    </source>
</evidence>